<evidence type="ECO:0000313" key="1">
    <source>
        <dbReference type="EMBL" id="CAI3971097.1"/>
    </source>
</evidence>
<protein>
    <submittedName>
        <fullName evidence="1">Uncharacterized protein</fullName>
    </submittedName>
</protein>
<reference evidence="1" key="1">
    <citation type="submission" date="2022-10" db="EMBL/GenBank/DDBJ databases">
        <authorList>
            <person name="Meaden S."/>
        </authorList>
    </citation>
    <scope>NUCLEOTIDE SEQUENCE</scope>
</reference>
<dbReference type="EMBL" id="OX359470">
    <property type="protein sequence ID" value="CAI3971097.1"/>
    <property type="molecule type" value="Genomic_DNA"/>
</dbReference>
<gene>
    <name evidence="1" type="ORF">ORM20_00048</name>
</gene>
<organism evidence="1">
    <name type="scientific">Ochrobactrum phage ORM_20</name>
    <dbReference type="NCBI Taxonomy" id="2985243"/>
    <lineage>
        <taxon>Viruses</taxon>
    </lineage>
</organism>
<proteinExistence type="predicted"/>
<sequence>MQRFENEILDVLKLLRARPSMEDADILDAIHHYVDVNKLEPDFLVFSEDFKAFAMEAAIKRNLIAKRHLPEAHSSNSNLNELDI</sequence>
<accession>A0A9N6WZS2</accession>
<name>A0A9N6WZS2_9VIRU</name>